<evidence type="ECO:0000313" key="13">
    <source>
        <dbReference type="Proteomes" id="UP000177791"/>
    </source>
</evidence>
<dbReference type="SMART" id="SM00387">
    <property type="entry name" value="HATPase_c"/>
    <property type="match status" value="1"/>
</dbReference>
<feature type="domain" description="Histidine kinase" evidence="11">
    <location>
        <begin position="226"/>
        <end position="441"/>
    </location>
</feature>
<proteinExistence type="predicted"/>
<dbReference type="InterPro" id="IPR036890">
    <property type="entry name" value="HATPase_C_sf"/>
</dbReference>
<dbReference type="InterPro" id="IPR003594">
    <property type="entry name" value="HATPase_dom"/>
</dbReference>
<evidence type="ECO:0000256" key="10">
    <source>
        <dbReference type="SAM" id="Phobius"/>
    </source>
</evidence>
<dbReference type="InterPro" id="IPR036097">
    <property type="entry name" value="HisK_dim/P_sf"/>
</dbReference>
<evidence type="ECO:0000256" key="2">
    <source>
        <dbReference type="ARBA" id="ARBA00004370"/>
    </source>
</evidence>
<dbReference type="STRING" id="1908236.BEN48_12675"/>
<dbReference type="EMBL" id="MDZC01000049">
    <property type="protein sequence ID" value="OGX86483.1"/>
    <property type="molecule type" value="Genomic_DNA"/>
</dbReference>
<dbReference type="InterPro" id="IPR050428">
    <property type="entry name" value="TCS_sensor_his_kinase"/>
</dbReference>
<organism evidence="12 13">
    <name type="scientific">Hymenobacter glacialis</name>
    <dbReference type="NCBI Taxonomy" id="1908236"/>
    <lineage>
        <taxon>Bacteria</taxon>
        <taxon>Pseudomonadati</taxon>
        <taxon>Bacteroidota</taxon>
        <taxon>Cytophagia</taxon>
        <taxon>Cytophagales</taxon>
        <taxon>Hymenobacteraceae</taxon>
        <taxon>Hymenobacter</taxon>
    </lineage>
</organism>
<dbReference type="Pfam" id="PF02518">
    <property type="entry name" value="HATPase_c"/>
    <property type="match status" value="1"/>
</dbReference>
<keyword evidence="8 10" id="KW-1133">Transmembrane helix</keyword>
<accession>A0A1G1T6H0</accession>
<feature type="transmembrane region" description="Helical" evidence="10">
    <location>
        <begin position="143"/>
        <end position="167"/>
    </location>
</feature>
<dbReference type="InterPro" id="IPR005467">
    <property type="entry name" value="His_kinase_dom"/>
</dbReference>
<comment type="subcellular location">
    <subcellularLocation>
        <location evidence="2">Membrane</location>
    </subcellularLocation>
</comment>
<dbReference type="PANTHER" id="PTHR45436:SF5">
    <property type="entry name" value="SENSOR HISTIDINE KINASE TRCS"/>
    <property type="match status" value="1"/>
</dbReference>
<keyword evidence="7" id="KW-0418">Kinase</keyword>
<dbReference type="CDD" id="cd00082">
    <property type="entry name" value="HisKA"/>
    <property type="match status" value="1"/>
</dbReference>
<keyword evidence="13" id="KW-1185">Reference proteome</keyword>
<comment type="catalytic activity">
    <reaction evidence="1">
        <text>ATP + protein L-histidine = ADP + protein N-phospho-L-histidine.</text>
        <dbReference type="EC" id="2.7.13.3"/>
    </reaction>
</comment>
<dbReference type="EC" id="2.7.13.3" evidence="3"/>
<dbReference type="Proteomes" id="UP000177791">
    <property type="component" value="Unassembled WGS sequence"/>
</dbReference>
<keyword evidence="5" id="KW-0808">Transferase</keyword>
<gene>
    <name evidence="12" type="ORF">BEN48_12675</name>
</gene>
<name>A0A1G1T6H0_9BACT</name>
<dbReference type="SMART" id="SM00388">
    <property type="entry name" value="HisKA"/>
    <property type="match status" value="1"/>
</dbReference>
<evidence type="ECO:0000256" key="4">
    <source>
        <dbReference type="ARBA" id="ARBA00022553"/>
    </source>
</evidence>
<evidence type="ECO:0000256" key="5">
    <source>
        <dbReference type="ARBA" id="ARBA00022679"/>
    </source>
</evidence>
<evidence type="ECO:0000256" key="6">
    <source>
        <dbReference type="ARBA" id="ARBA00022692"/>
    </source>
</evidence>
<evidence type="ECO:0000256" key="3">
    <source>
        <dbReference type="ARBA" id="ARBA00012438"/>
    </source>
</evidence>
<keyword evidence="4" id="KW-0597">Phosphoprotein</keyword>
<comment type="caution">
    <text evidence="12">The sequence shown here is derived from an EMBL/GenBank/DDBJ whole genome shotgun (WGS) entry which is preliminary data.</text>
</comment>
<dbReference type="InterPro" id="IPR004358">
    <property type="entry name" value="Sig_transdc_His_kin-like_C"/>
</dbReference>
<dbReference type="OrthoDB" id="1522504at2"/>
<sequence>MKLSTKFSLFNAGSRVAILLLLVLGLPPVMSRLALLSTDQRLGQKKEKVLKLIRRNGISAFIDGEQSSYGSYNLLKEEFISIEAIVPGPKIDVIEDSKRAVEDEIVEYRVLSYSFAEGRQNYLLEIGRSTGSIGETERNFRRYALYMLLVAVALTTLADLAFFRYLLAPFYTIIQKRLKNSHYPPAFVFDPIETSTDDFRYLDESLREMMSTIQASFTKERKFIADASHELLTPLAALQYRFDNMLADEGLSDENLMRVVESQRTVYRLRTIIKSLLMISKIENDQFVRTDTVSLAGLVTEVCEEVQDRLEVLHLTLTHAVEPDFTVRNCNRGLLFTLVFNLVSNAIKYNREGGLIYVLGRPAPAGAGYVLEVRDTGHGIAKAQLPHLFHRFDKGATTDPDSYGLGLSIARTIADLHGVEIDVNSIEGLGTSFLLTFPAALPSR</sequence>
<dbReference type="SUPFAM" id="SSF47384">
    <property type="entry name" value="Homodimeric domain of signal transducing histidine kinase"/>
    <property type="match status" value="1"/>
</dbReference>
<keyword evidence="9 10" id="KW-0472">Membrane</keyword>
<evidence type="ECO:0000256" key="1">
    <source>
        <dbReference type="ARBA" id="ARBA00000085"/>
    </source>
</evidence>
<dbReference type="PRINTS" id="PR00344">
    <property type="entry name" value="BCTRLSENSOR"/>
</dbReference>
<dbReference type="Pfam" id="PF00512">
    <property type="entry name" value="HisKA"/>
    <property type="match status" value="1"/>
</dbReference>
<keyword evidence="6 10" id="KW-0812">Transmembrane</keyword>
<evidence type="ECO:0000256" key="7">
    <source>
        <dbReference type="ARBA" id="ARBA00022777"/>
    </source>
</evidence>
<dbReference type="SUPFAM" id="SSF55874">
    <property type="entry name" value="ATPase domain of HSP90 chaperone/DNA topoisomerase II/histidine kinase"/>
    <property type="match status" value="1"/>
</dbReference>
<evidence type="ECO:0000256" key="8">
    <source>
        <dbReference type="ARBA" id="ARBA00022989"/>
    </source>
</evidence>
<dbReference type="InterPro" id="IPR003661">
    <property type="entry name" value="HisK_dim/P_dom"/>
</dbReference>
<reference evidence="12 13" key="1">
    <citation type="submission" date="2016-08" db="EMBL/GenBank/DDBJ databases">
        <title>Hymenobacter coccineus sp. nov., Hymenobacter lapidarius sp. nov. and Hymenobacter glacialis sp. nov., isolated from Antarctic soil.</title>
        <authorList>
            <person name="Sedlacek I."/>
            <person name="Kralova S."/>
            <person name="Kyrova K."/>
            <person name="Maslanova I."/>
            <person name="Stankova E."/>
            <person name="Vrbovska V."/>
            <person name="Nemec M."/>
            <person name="Bartak M."/>
            <person name="Svec P."/>
            <person name="Busse H.-J."/>
            <person name="Pantucek R."/>
        </authorList>
    </citation>
    <scope>NUCLEOTIDE SEQUENCE [LARGE SCALE GENOMIC DNA]</scope>
    <source>
        <strain evidence="12 13">CCM 8648</strain>
    </source>
</reference>
<dbReference type="GO" id="GO:0005886">
    <property type="term" value="C:plasma membrane"/>
    <property type="evidence" value="ECO:0007669"/>
    <property type="project" value="TreeGrafter"/>
</dbReference>
<evidence type="ECO:0000313" key="12">
    <source>
        <dbReference type="EMBL" id="OGX86483.1"/>
    </source>
</evidence>
<protein>
    <recommendedName>
        <fullName evidence="3">histidine kinase</fullName>
        <ecNumber evidence="3">2.7.13.3</ecNumber>
    </recommendedName>
</protein>
<dbReference type="GO" id="GO:0000155">
    <property type="term" value="F:phosphorelay sensor kinase activity"/>
    <property type="evidence" value="ECO:0007669"/>
    <property type="project" value="InterPro"/>
</dbReference>
<dbReference type="PROSITE" id="PS50109">
    <property type="entry name" value="HIS_KIN"/>
    <property type="match status" value="1"/>
</dbReference>
<dbReference type="Gene3D" id="3.30.565.10">
    <property type="entry name" value="Histidine kinase-like ATPase, C-terminal domain"/>
    <property type="match status" value="1"/>
</dbReference>
<evidence type="ECO:0000256" key="9">
    <source>
        <dbReference type="ARBA" id="ARBA00023136"/>
    </source>
</evidence>
<dbReference type="AlphaFoldDB" id="A0A1G1T6H0"/>
<dbReference type="Gene3D" id="1.10.287.130">
    <property type="match status" value="1"/>
</dbReference>
<dbReference type="RefSeq" id="WP_070733753.1">
    <property type="nucleotide sequence ID" value="NZ_MDZC01000049.1"/>
</dbReference>
<dbReference type="PANTHER" id="PTHR45436">
    <property type="entry name" value="SENSOR HISTIDINE KINASE YKOH"/>
    <property type="match status" value="1"/>
</dbReference>
<evidence type="ECO:0000259" key="11">
    <source>
        <dbReference type="PROSITE" id="PS50109"/>
    </source>
</evidence>